<dbReference type="InterPro" id="IPR020019">
    <property type="entry name" value="AcTrfase_PglD-like"/>
</dbReference>
<dbReference type="PANTHER" id="PTHR43300">
    <property type="entry name" value="ACETYLTRANSFERASE"/>
    <property type="match status" value="1"/>
</dbReference>
<dbReference type="Gene3D" id="3.40.50.20">
    <property type="match status" value="1"/>
</dbReference>
<dbReference type="Gene3D" id="2.160.10.10">
    <property type="entry name" value="Hexapeptide repeat proteins"/>
    <property type="match status" value="1"/>
</dbReference>
<comment type="caution">
    <text evidence="5">The sequence shown here is derived from an EMBL/GenBank/DDBJ whole genome shotgun (WGS) entry which is preliminary data.</text>
</comment>
<feature type="site" description="Increases basicity of active site His" evidence="2">
    <location>
        <position position="141"/>
    </location>
</feature>
<keyword evidence="6" id="KW-1185">Reference proteome</keyword>
<keyword evidence="5" id="KW-0808">Transferase</keyword>
<feature type="binding site" evidence="3">
    <location>
        <position position="149"/>
    </location>
    <ligand>
        <name>acetyl-CoA</name>
        <dbReference type="ChEBI" id="CHEBI:57288"/>
    </ligand>
</feature>
<reference evidence="5 6" key="1">
    <citation type="submission" date="2017-07" db="EMBL/GenBank/DDBJ databases">
        <title>Leptospira spp. isolated from tropical soils.</title>
        <authorList>
            <person name="Thibeaux R."/>
            <person name="Iraola G."/>
            <person name="Ferres I."/>
            <person name="Bierque E."/>
            <person name="Girault D."/>
            <person name="Soupe-Gilbert M.-E."/>
            <person name="Picardeau M."/>
            <person name="Goarant C."/>
        </authorList>
    </citation>
    <scope>NUCLEOTIDE SEQUENCE [LARGE SCALE GENOMIC DNA]</scope>
    <source>
        <strain evidence="5 6">FH2-B-A1</strain>
    </source>
</reference>
<dbReference type="AlphaFoldDB" id="A0A2N0AQN4"/>
<comment type="similarity">
    <text evidence="1">Belongs to the transferase hexapeptide repeat family.</text>
</comment>
<dbReference type="PANTHER" id="PTHR43300:SF7">
    <property type="entry name" value="UDP-N-ACETYLBACILLOSAMINE N-ACETYLTRANSFERASE"/>
    <property type="match status" value="1"/>
</dbReference>
<name>A0A2N0AQN4_9LEPT</name>
<dbReference type="CDD" id="cd03360">
    <property type="entry name" value="LbH_AT_putative"/>
    <property type="match status" value="1"/>
</dbReference>
<evidence type="ECO:0000313" key="6">
    <source>
        <dbReference type="Proteomes" id="UP000232145"/>
    </source>
</evidence>
<evidence type="ECO:0000313" key="5">
    <source>
        <dbReference type="EMBL" id="PJZ86616.1"/>
    </source>
</evidence>
<dbReference type="InterPro" id="IPR011004">
    <property type="entry name" value="Trimer_LpxA-like_sf"/>
</dbReference>
<dbReference type="GO" id="GO:0016740">
    <property type="term" value="F:transferase activity"/>
    <property type="evidence" value="ECO:0007669"/>
    <property type="project" value="UniProtKB-KW"/>
</dbReference>
<dbReference type="OrthoDB" id="9794407at2"/>
<feature type="domain" description="PglD N-terminal" evidence="4">
    <location>
        <begin position="5"/>
        <end position="82"/>
    </location>
</feature>
<dbReference type="InterPro" id="IPR050179">
    <property type="entry name" value="Trans_hexapeptide_repeat"/>
</dbReference>
<evidence type="ECO:0000256" key="1">
    <source>
        <dbReference type="ARBA" id="ARBA00007274"/>
    </source>
</evidence>
<accession>A0A2N0AQN4</accession>
<dbReference type="InterPro" id="IPR041561">
    <property type="entry name" value="PglD_N"/>
</dbReference>
<evidence type="ECO:0000259" key="4">
    <source>
        <dbReference type="Pfam" id="PF17836"/>
    </source>
</evidence>
<evidence type="ECO:0000256" key="2">
    <source>
        <dbReference type="PIRSR" id="PIRSR620019-1"/>
    </source>
</evidence>
<sequence length="203" mass="21710">MQEPLLLVGAGGHTKSCIEVIETENRYEIIGLIGSESEMGKDILGYKVIGSDNDLKELKSITKNVLITVGQIKTYEPRKRIFHLLKELGFHFVSVVSPFARVAKSAKIGAGTVVFHNVVLNSDVIVGENCIINTGAILEHEVTIGDHSHVSTGCILNGGVRVGDCSFIGSGTVVKENLLIGSKVIVGMSAKVLKNVPDSIVFV</sequence>
<feature type="binding site" evidence="3">
    <location>
        <position position="70"/>
    </location>
    <ligand>
        <name>substrate</name>
    </ligand>
</feature>
<dbReference type="Pfam" id="PF17836">
    <property type="entry name" value="PglD_N"/>
    <property type="match status" value="1"/>
</dbReference>
<dbReference type="Proteomes" id="UP000232145">
    <property type="component" value="Unassembled WGS sequence"/>
</dbReference>
<proteinExistence type="inferred from homology"/>
<dbReference type="EMBL" id="NPDX01000001">
    <property type="protein sequence ID" value="PJZ86616.1"/>
    <property type="molecule type" value="Genomic_DNA"/>
</dbReference>
<evidence type="ECO:0000256" key="3">
    <source>
        <dbReference type="PIRSR" id="PIRSR620019-2"/>
    </source>
</evidence>
<protein>
    <submittedName>
        <fullName evidence="5">Acetyltransferase</fullName>
    </submittedName>
</protein>
<gene>
    <name evidence="5" type="ORF">CH364_09160</name>
</gene>
<dbReference type="SUPFAM" id="SSF51161">
    <property type="entry name" value="Trimeric LpxA-like enzymes"/>
    <property type="match status" value="1"/>
</dbReference>
<dbReference type="NCBIfam" id="TIGR03570">
    <property type="entry name" value="NeuD_NnaD"/>
    <property type="match status" value="1"/>
</dbReference>
<feature type="active site" description="Proton acceptor" evidence="2">
    <location>
        <position position="140"/>
    </location>
</feature>
<organism evidence="5 6">
    <name type="scientific">Leptospira harrisiae</name>
    <dbReference type="NCBI Taxonomy" id="2023189"/>
    <lineage>
        <taxon>Bacteria</taxon>
        <taxon>Pseudomonadati</taxon>
        <taxon>Spirochaetota</taxon>
        <taxon>Spirochaetia</taxon>
        <taxon>Leptospirales</taxon>
        <taxon>Leptospiraceae</taxon>
        <taxon>Leptospira</taxon>
    </lineage>
</organism>